<accession>A0A2B4S5W2</accession>
<evidence type="ECO:0000313" key="2">
    <source>
        <dbReference type="Proteomes" id="UP000225706"/>
    </source>
</evidence>
<proteinExistence type="predicted"/>
<dbReference type="EMBL" id="LSMT01000192">
    <property type="protein sequence ID" value="PFX23912.1"/>
    <property type="molecule type" value="Genomic_DNA"/>
</dbReference>
<reference evidence="2" key="1">
    <citation type="journal article" date="2017" name="bioRxiv">
        <title>Comparative analysis of the genomes of Stylophora pistillata and Acropora digitifera provides evidence for extensive differences between species of corals.</title>
        <authorList>
            <person name="Voolstra C.R."/>
            <person name="Li Y."/>
            <person name="Liew Y.J."/>
            <person name="Baumgarten S."/>
            <person name="Zoccola D."/>
            <person name="Flot J.-F."/>
            <person name="Tambutte S."/>
            <person name="Allemand D."/>
            <person name="Aranda M."/>
        </authorList>
    </citation>
    <scope>NUCLEOTIDE SEQUENCE [LARGE SCALE GENOMIC DNA]</scope>
</reference>
<protein>
    <submittedName>
        <fullName evidence="1">Uncharacterized protein</fullName>
    </submittedName>
</protein>
<dbReference type="Proteomes" id="UP000225706">
    <property type="component" value="Unassembled WGS sequence"/>
</dbReference>
<gene>
    <name evidence="1" type="ORF">AWC38_SpisGene11502</name>
</gene>
<sequence length="173" mass="19326">MAHQGGVFSGEHIGVEYLGTQSDTLAEKEPEREFDGAFKNYESAKTDVVEDTKVQDLTLSLSEDSLDSDSGTEDDSNTAVNYACVPGWDRVIRLANALPQRTREDFRTQKKRFSHIGVESMARFHSQSNVILLDKDDDLSDMINKGIEADNDDVAEQEEDICHEDPLGKMIII</sequence>
<comment type="caution">
    <text evidence="1">The sequence shown here is derived from an EMBL/GenBank/DDBJ whole genome shotgun (WGS) entry which is preliminary data.</text>
</comment>
<name>A0A2B4S5W2_STYPI</name>
<dbReference type="AlphaFoldDB" id="A0A2B4S5W2"/>
<keyword evidence="2" id="KW-1185">Reference proteome</keyword>
<evidence type="ECO:0000313" key="1">
    <source>
        <dbReference type="EMBL" id="PFX23912.1"/>
    </source>
</evidence>
<organism evidence="1 2">
    <name type="scientific">Stylophora pistillata</name>
    <name type="common">Smooth cauliflower coral</name>
    <dbReference type="NCBI Taxonomy" id="50429"/>
    <lineage>
        <taxon>Eukaryota</taxon>
        <taxon>Metazoa</taxon>
        <taxon>Cnidaria</taxon>
        <taxon>Anthozoa</taxon>
        <taxon>Hexacorallia</taxon>
        <taxon>Scleractinia</taxon>
        <taxon>Astrocoeniina</taxon>
        <taxon>Pocilloporidae</taxon>
        <taxon>Stylophora</taxon>
    </lineage>
</organism>